<accession>A0A7S4LDF1</accession>
<feature type="transmembrane region" description="Helical" evidence="1">
    <location>
        <begin position="203"/>
        <end position="222"/>
    </location>
</feature>
<protein>
    <recommendedName>
        <fullName evidence="3">Phosphatidic acid phosphatase type 2/haloperoxidase domain-containing protein</fullName>
    </recommendedName>
</protein>
<evidence type="ECO:0008006" key="3">
    <source>
        <dbReference type="Google" id="ProtNLM"/>
    </source>
</evidence>
<name>A0A7S4LDF1_9EUGL</name>
<evidence type="ECO:0000313" key="2">
    <source>
        <dbReference type="EMBL" id="CAE0822025.1"/>
    </source>
</evidence>
<reference evidence="2" key="1">
    <citation type="submission" date="2021-01" db="EMBL/GenBank/DDBJ databases">
        <authorList>
            <person name="Corre E."/>
            <person name="Pelletier E."/>
            <person name="Niang G."/>
            <person name="Scheremetjew M."/>
            <person name="Finn R."/>
            <person name="Kale V."/>
            <person name="Holt S."/>
            <person name="Cochrane G."/>
            <person name="Meng A."/>
            <person name="Brown T."/>
            <person name="Cohen L."/>
        </authorList>
    </citation>
    <scope>NUCLEOTIDE SEQUENCE</scope>
    <source>
        <strain evidence="2">CCMP1594</strain>
    </source>
</reference>
<keyword evidence="1" id="KW-0812">Transmembrane</keyword>
<dbReference type="AlphaFoldDB" id="A0A7S4LDF1"/>
<keyword evidence="1" id="KW-1133">Transmembrane helix</keyword>
<feature type="transmembrane region" description="Helical" evidence="1">
    <location>
        <begin position="63"/>
        <end position="84"/>
    </location>
</feature>
<gene>
    <name evidence="2" type="ORF">EGYM00163_LOCUS33222</name>
</gene>
<feature type="transmembrane region" description="Helical" evidence="1">
    <location>
        <begin position="229"/>
        <end position="248"/>
    </location>
</feature>
<sequence>MAYVVTTEYQRSLRKEWIRHAVLAAVVAMLLGLVVMHLDGSWWDYCYHDRFAEPPTHQPSATLLLHITEVFVIICLGASLWDAIFESLKAWSIRPLLSAVDFAEMLDISSTILWYFGSLAIVKTVKYLVKDHSCSTHPNSISGHNNFFMFVILSLPILRYGPPRLTSSRQQDWKWKISYISLVVVALWQLHRTYFYGYHSLRQIVYGAAFGVVNHTIWVLLLLKHRDMLPIISLILSVLSHLGCFIIAPCCKQSLKGTLIFLPLWVLAWNHAHKVKYRLLLP</sequence>
<proteinExistence type="predicted"/>
<keyword evidence="1" id="KW-0472">Membrane</keyword>
<organism evidence="2">
    <name type="scientific">Eutreptiella gymnastica</name>
    <dbReference type="NCBI Taxonomy" id="73025"/>
    <lineage>
        <taxon>Eukaryota</taxon>
        <taxon>Discoba</taxon>
        <taxon>Euglenozoa</taxon>
        <taxon>Euglenida</taxon>
        <taxon>Spirocuta</taxon>
        <taxon>Euglenophyceae</taxon>
        <taxon>Eutreptiales</taxon>
        <taxon>Eutreptiaceae</taxon>
        <taxon>Eutreptiella</taxon>
    </lineage>
</organism>
<feature type="transmembrane region" description="Helical" evidence="1">
    <location>
        <begin position="21"/>
        <end position="43"/>
    </location>
</feature>
<evidence type="ECO:0000256" key="1">
    <source>
        <dbReference type="SAM" id="Phobius"/>
    </source>
</evidence>
<dbReference type="EMBL" id="HBJA01095958">
    <property type="protein sequence ID" value="CAE0822025.1"/>
    <property type="molecule type" value="Transcribed_RNA"/>
</dbReference>